<dbReference type="EMBL" id="QJKJ01003731">
    <property type="protein sequence ID" value="RDX97138.1"/>
    <property type="molecule type" value="Genomic_DNA"/>
</dbReference>
<dbReference type="Proteomes" id="UP000257109">
    <property type="component" value="Unassembled WGS sequence"/>
</dbReference>
<organism evidence="2 3">
    <name type="scientific">Mucuna pruriens</name>
    <name type="common">Velvet bean</name>
    <name type="synonym">Dolichos pruriens</name>
    <dbReference type="NCBI Taxonomy" id="157652"/>
    <lineage>
        <taxon>Eukaryota</taxon>
        <taxon>Viridiplantae</taxon>
        <taxon>Streptophyta</taxon>
        <taxon>Embryophyta</taxon>
        <taxon>Tracheophyta</taxon>
        <taxon>Spermatophyta</taxon>
        <taxon>Magnoliopsida</taxon>
        <taxon>eudicotyledons</taxon>
        <taxon>Gunneridae</taxon>
        <taxon>Pentapetalae</taxon>
        <taxon>rosids</taxon>
        <taxon>fabids</taxon>
        <taxon>Fabales</taxon>
        <taxon>Fabaceae</taxon>
        <taxon>Papilionoideae</taxon>
        <taxon>50 kb inversion clade</taxon>
        <taxon>NPAAA clade</taxon>
        <taxon>indigoferoid/millettioid clade</taxon>
        <taxon>Phaseoleae</taxon>
        <taxon>Mucuna</taxon>
    </lineage>
</organism>
<feature type="non-terminal residue" evidence="2">
    <location>
        <position position="1"/>
    </location>
</feature>
<name>A0A371H2S7_MUCPR</name>
<evidence type="ECO:0000313" key="2">
    <source>
        <dbReference type="EMBL" id="RDX97138.1"/>
    </source>
</evidence>
<feature type="region of interest" description="Disordered" evidence="1">
    <location>
        <begin position="91"/>
        <end position="110"/>
    </location>
</feature>
<evidence type="ECO:0000256" key="1">
    <source>
        <dbReference type="SAM" id="MobiDB-lite"/>
    </source>
</evidence>
<dbReference type="AlphaFoldDB" id="A0A371H2S7"/>
<proteinExistence type="predicted"/>
<sequence>MTLGRSSECRSRFKLNLFVFTACSRGYFLSCSLVFFDCTTTVSSMAIVVSALSRDRIRYSSIESLSDSSLPRANPDIDLTLQRLRKVRSTIVSTNSSPNSSSNFDNSVFAANNTDFSSYSSSNSNT</sequence>
<keyword evidence="3" id="KW-1185">Reference proteome</keyword>
<protein>
    <submittedName>
        <fullName evidence="2">Uncharacterized protein</fullName>
    </submittedName>
</protein>
<gene>
    <name evidence="2" type="ORF">CR513_20123</name>
</gene>
<comment type="caution">
    <text evidence="2">The sequence shown here is derived from an EMBL/GenBank/DDBJ whole genome shotgun (WGS) entry which is preliminary data.</text>
</comment>
<accession>A0A371H2S7</accession>
<evidence type="ECO:0000313" key="3">
    <source>
        <dbReference type="Proteomes" id="UP000257109"/>
    </source>
</evidence>
<reference evidence="2" key="1">
    <citation type="submission" date="2018-05" db="EMBL/GenBank/DDBJ databases">
        <title>Draft genome of Mucuna pruriens seed.</title>
        <authorList>
            <person name="Nnadi N.E."/>
            <person name="Vos R."/>
            <person name="Hasami M.H."/>
            <person name="Devisetty U.K."/>
            <person name="Aguiy J.C."/>
        </authorList>
    </citation>
    <scope>NUCLEOTIDE SEQUENCE [LARGE SCALE GENOMIC DNA]</scope>
    <source>
        <strain evidence="2">JCA_2017</strain>
    </source>
</reference>